<dbReference type="PANTHER" id="PTHR43395:SF1">
    <property type="entry name" value="CHEMOTAXIS PROTEIN CHEA"/>
    <property type="match status" value="1"/>
</dbReference>
<dbReference type="InterPro" id="IPR036061">
    <property type="entry name" value="CheW-like_dom_sf"/>
</dbReference>
<dbReference type="Gene3D" id="1.10.287.560">
    <property type="entry name" value="Histidine kinase CheA-like, homodimeric domain"/>
    <property type="match status" value="1"/>
</dbReference>
<keyword evidence="3 8" id="KW-0597">Phosphoprotein</keyword>
<dbReference type="SMART" id="SM00387">
    <property type="entry name" value="HATPase_c"/>
    <property type="match status" value="1"/>
</dbReference>
<dbReference type="SUPFAM" id="SSF47384">
    <property type="entry name" value="Homodimeric domain of signal transducing histidine kinase"/>
    <property type="match status" value="1"/>
</dbReference>
<dbReference type="Pfam" id="PF00072">
    <property type="entry name" value="Response_reg"/>
    <property type="match status" value="1"/>
</dbReference>
<feature type="region of interest" description="Disordered" evidence="9">
    <location>
        <begin position="430"/>
        <end position="482"/>
    </location>
</feature>
<accession>A0A1U7N2I7</accession>
<dbReference type="InterPro" id="IPR004358">
    <property type="entry name" value="Sig_transdc_His_kin-like_C"/>
</dbReference>
<evidence type="ECO:0000259" key="13">
    <source>
        <dbReference type="PROSITE" id="PS50894"/>
    </source>
</evidence>
<evidence type="ECO:0000256" key="7">
    <source>
        <dbReference type="PROSITE-ProRule" id="PRU00110"/>
    </source>
</evidence>
<keyword evidence="15" id="KW-1185">Reference proteome</keyword>
<dbReference type="InterPro" id="IPR037006">
    <property type="entry name" value="CheA-like_homodim_sf"/>
</dbReference>
<reference evidence="14 15" key="1">
    <citation type="submission" date="2016-10" db="EMBL/GenBank/DDBJ databases">
        <title>Comparative genomics uncovers the prolific and rare metabolic potential of the cyanobacterial genus Moorea.</title>
        <authorList>
            <person name="Leao T."/>
            <person name="Castelao G."/>
            <person name="Korobeynikov A."/>
            <person name="Monroe E.A."/>
            <person name="Podell S."/>
            <person name="Glukhov E."/>
            <person name="Allen E."/>
            <person name="Gerwick W.H."/>
            <person name="Gerwick L."/>
        </authorList>
    </citation>
    <scope>NUCLEOTIDE SEQUENCE [LARGE SCALE GENOMIC DNA]</scope>
    <source>
        <strain evidence="14 15">PNG5-198</strain>
    </source>
</reference>
<dbReference type="SMART" id="SM01231">
    <property type="entry name" value="H-kinase_dim"/>
    <property type="match status" value="1"/>
</dbReference>
<dbReference type="InterPro" id="IPR002545">
    <property type="entry name" value="CheW-lke_dom"/>
</dbReference>
<dbReference type="Pfam" id="PF01584">
    <property type="entry name" value="CheW"/>
    <property type="match status" value="1"/>
</dbReference>
<name>A0A1U7N2I7_9CYAN</name>
<dbReference type="SMART" id="SM00260">
    <property type="entry name" value="CheW"/>
    <property type="match status" value="1"/>
</dbReference>
<comment type="catalytic activity">
    <reaction evidence="1">
        <text>ATP + protein L-histidine = ADP + protein N-phospho-L-histidine.</text>
        <dbReference type="EC" id="2.7.13.3"/>
    </reaction>
</comment>
<evidence type="ECO:0000313" key="14">
    <source>
        <dbReference type="EMBL" id="OLT60146.1"/>
    </source>
</evidence>
<feature type="region of interest" description="Disordered" evidence="9">
    <location>
        <begin position="651"/>
        <end position="694"/>
    </location>
</feature>
<dbReference type="InterPro" id="IPR011006">
    <property type="entry name" value="CheY-like_superfamily"/>
</dbReference>
<dbReference type="Gene3D" id="1.20.120.160">
    <property type="entry name" value="HPT domain"/>
    <property type="match status" value="1"/>
</dbReference>
<dbReference type="SUPFAM" id="SSF47226">
    <property type="entry name" value="Histidine-containing phosphotransfer domain, HPT domain"/>
    <property type="match status" value="1"/>
</dbReference>
<dbReference type="GO" id="GO:0005737">
    <property type="term" value="C:cytoplasm"/>
    <property type="evidence" value="ECO:0007669"/>
    <property type="project" value="InterPro"/>
</dbReference>
<feature type="modified residue" description="4-aspartylphosphate" evidence="8">
    <location>
        <position position="1180"/>
    </location>
</feature>
<dbReference type="AlphaFoldDB" id="A0A1U7N2I7"/>
<comment type="caution">
    <text evidence="14">The sequence shown here is derived from an EMBL/GenBank/DDBJ whole genome shotgun (WGS) entry which is preliminary data.</text>
</comment>
<feature type="compositionally biased region" description="Polar residues" evidence="9">
    <location>
        <begin position="535"/>
        <end position="554"/>
    </location>
</feature>
<gene>
    <name evidence="14" type="ORF">BJP37_15065</name>
</gene>
<organism evidence="14 15">
    <name type="scientific">Moorena bouillonii PNG</name>
    <dbReference type="NCBI Taxonomy" id="568701"/>
    <lineage>
        <taxon>Bacteria</taxon>
        <taxon>Bacillati</taxon>
        <taxon>Cyanobacteriota</taxon>
        <taxon>Cyanophyceae</taxon>
        <taxon>Coleofasciculales</taxon>
        <taxon>Coleofasciculaceae</taxon>
        <taxon>Moorena</taxon>
    </lineage>
</organism>
<feature type="compositionally biased region" description="Polar residues" evidence="9">
    <location>
        <begin position="651"/>
        <end position="680"/>
    </location>
</feature>
<dbReference type="InterPro" id="IPR003594">
    <property type="entry name" value="HATPase_dom"/>
</dbReference>
<evidence type="ECO:0000256" key="1">
    <source>
        <dbReference type="ARBA" id="ARBA00000085"/>
    </source>
</evidence>
<evidence type="ECO:0000259" key="11">
    <source>
        <dbReference type="PROSITE" id="PS50110"/>
    </source>
</evidence>
<dbReference type="InterPro" id="IPR036641">
    <property type="entry name" value="HPT_dom_sf"/>
</dbReference>
<dbReference type="InterPro" id="IPR001789">
    <property type="entry name" value="Sig_transdc_resp-reg_receiver"/>
</dbReference>
<evidence type="ECO:0000256" key="3">
    <source>
        <dbReference type="ARBA" id="ARBA00022553"/>
    </source>
</evidence>
<dbReference type="RefSeq" id="WP_075900128.1">
    <property type="nucleotide sequence ID" value="NZ_MKZS01000001.1"/>
</dbReference>
<dbReference type="CDD" id="cd00088">
    <property type="entry name" value="HPT"/>
    <property type="match status" value="1"/>
</dbReference>
<dbReference type="InterPro" id="IPR005467">
    <property type="entry name" value="His_kinase_dom"/>
</dbReference>
<evidence type="ECO:0000256" key="9">
    <source>
        <dbReference type="SAM" id="MobiDB-lite"/>
    </source>
</evidence>
<evidence type="ECO:0000259" key="10">
    <source>
        <dbReference type="PROSITE" id="PS50109"/>
    </source>
</evidence>
<feature type="domain" description="HPt" evidence="13">
    <location>
        <begin position="4"/>
        <end position="107"/>
    </location>
</feature>
<feature type="compositionally biased region" description="Low complexity" evidence="9">
    <location>
        <begin position="559"/>
        <end position="571"/>
    </location>
</feature>
<dbReference type="SMART" id="SM00448">
    <property type="entry name" value="REC"/>
    <property type="match status" value="1"/>
</dbReference>
<evidence type="ECO:0000256" key="4">
    <source>
        <dbReference type="ARBA" id="ARBA00022679"/>
    </source>
</evidence>
<evidence type="ECO:0000313" key="15">
    <source>
        <dbReference type="Proteomes" id="UP000186657"/>
    </source>
</evidence>
<dbReference type="PROSITE" id="PS50851">
    <property type="entry name" value="CHEW"/>
    <property type="match status" value="1"/>
</dbReference>
<evidence type="ECO:0000256" key="2">
    <source>
        <dbReference type="ARBA" id="ARBA00012438"/>
    </source>
</evidence>
<proteinExistence type="predicted"/>
<dbReference type="InterPro" id="IPR036890">
    <property type="entry name" value="HATPase_C_sf"/>
</dbReference>
<dbReference type="PANTHER" id="PTHR43395">
    <property type="entry name" value="SENSOR HISTIDINE KINASE CHEA"/>
    <property type="match status" value="1"/>
</dbReference>
<dbReference type="GO" id="GO:0006935">
    <property type="term" value="P:chemotaxis"/>
    <property type="evidence" value="ECO:0007669"/>
    <property type="project" value="InterPro"/>
</dbReference>
<feature type="modified residue" description="Phosphohistidine" evidence="7">
    <location>
        <position position="50"/>
    </location>
</feature>
<dbReference type="InterPro" id="IPR036097">
    <property type="entry name" value="HisK_dim/P_sf"/>
</dbReference>
<feature type="compositionally biased region" description="Low complexity" evidence="9">
    <location>
        <begin position="462"/>
        <end position="476"/>
    </location>
</feature>
<dbReference type="InterPro" id="IPR008207">
    <property type="entry name" value="Sig_transdc_His_kin_Hpt_dom"/>
</dbReference>
<dbReference type="Pfam" id="PF02895">
    <property type="entry name" value="H-kinase_dim"/>
    <property type="match status" value="1"/>
</dbReference>
<evidence type="ECO:0000256" key="6">
    <source>
        <dbReference type="ARBA" id="ARBA00023012"/>
    </source>
</evidence>
<dbReference type="EC" id="2.7.13.3" evidence="2"/>
<dbReference type="SMART" id="SM00073">
    <property type="entry name" value="HPT"/>
    <property type="match status" value="1"/>
</dbReference>
<dbReference type="InterPro" id="IPR004105">
    <property type="entry name" value="CheA-like_dim"/>
</dbReference>
<keyword evidence="6" id="KW-0902">Two-component regulatory system</keyword>
<keyword evidence="5 14" id="KW-0418">Kinase</keyword>
<evidence type="ECO:0000256" key="5">
    <source>
        <dbReference type="ARBA" id="ARBA00022777"/>
    </source>
</evidence>
<dbReference type="SUPFAM" id="SSF50341">
    <property type="entry name" value="CheW-like"/>
    <property type="match status" value="1"/>
</dbReference>
<dbReference type="PRINTS" id="PR00344">
    <property type="entry name" value="BCTRLSENSOR"/>
</dbReference>
<dbReference type="FunFam" id="3.30.565.10:FF:000016">
    <property type="entry name" value="Chemotaxis protein CheA, putative"/>
    <property type="match status" value="1"/>
</dbReference>
<feature type="domain" description="CheW-like" evidence="12">
    <location>
        <begin position="943"/>
        <end position="1091"/>
    </location>
</feature>
<dbReference type="CDD" id="cd16916">
    <property type="entry name" value="HATPase_CheA-like"/>
    <property type="match status" value="1"/>
</dbReference>
<dbReference type="InterPro" id="IPR051315">
    <property type="entry name" value="Bact_Chemotaxis_CheA"/>
</dbReference>
<dbReference type="Pfam" id="PF01627">
    <property type="entry name" value="Hpt"/>
    <property type="match status" value="1"/>
</dbReference>
<feature type="region of interest" description="Disordered" evidence="9">
    <location>
        <begin position="535"/>
        <end position="571"/>
    </location>
</feature>
<dbReference type="PROSITE" id="PS50109">
    <property type="entry name" value="HIS_KIN"/>
    <property type="match status" value="1"/>
</dbReference>
<dbReference type="PROSITE" id="PS50894">
    <property type="entry name" value="HPT"/>
    <property type="match status" value="1"/>
</dbReference>
<evidence type="ECO:0000259" key="12">
    <source>
        <dbReference type="PROSITE" id="PS50851"/>
    </source>
</evidence>
<dbReference type="Pfam" id="PF02518">
    <property type="entry name" value="HATPase_c"/>
    <property type="match status" value="1"/>
</dbReference>
<protein>
    <recommendedName>
        <fullName evidence="2">histidine kinase</fullName>
        <ecNumber evidence="2">2.7.13.3</ecNumber>
    </recommendedName>
</protein>
<dbReference type="Proteomes" id="UP000186657">
    <property type="component" value="Unassembled WGS sequence"/>
</dbReference>
<dbReference type="EMBL" id="MKZS01000001">
    <property type="protein sequence ID" value="OLT60146.1"/>
    <property type="molecule type" value="Genomic_DNA"/>
</dbReference>
<keyword evidence="4" id="KW-0808">Transferase</keyword>
<sequence>MATHSEIQDQAYQFFIEEAPELLQLIETGLLNLQQERTTAKIHDLMRAAHSIKGGAASVGLEAIKTLAHRLEDIFKAFYSEEVQIDTELESLLLKAYDCLRNPLIQQIEQGHFDPEQALATAQSTYAQIEERLGDALTQVHNYIPSSGDLGIDIVSSIFEVDVAQGLERLAAVLANPQNYEVVGELKAQADVFAGFAELLNLSGFGAIAQTAVAAVEQNPHQVLKIIELALADFTTGRAAVLEGDRTQGGNPSTALVALTQAPAAPANDITNSLNTTSEFEDIFSDFNLGEATNAFDDFTLSEQTATEPSQLNPLGKETFETSPTLADQETELDQATEDSPSWKVTDSADFTDIFSNFNQEDVALAEETTGQQPQVNLPAQEVPLSAPIVADLRTSDLGQVNQDLTSDQSTPSEDQVNPVQEAEAYFREETVSPTAETVPHSEQDQQDLSNSKADPTPGSKPVANSPNPSSTASAPRKNSSLEVPKTLEAAVEKIEQIFESLPPLQDMPKADVPSSPTLPAAAFLANELAINQTTQWAKSQQHQPIQPNQSTPKPSEHPSQSPTSISPESSVRVNLKRLERMNNQVGELVINRNSIGLQNEQLQAAVRELTQRFDLCQTIVSQLQELSDQSLASASSAGSMVSHPSFASLSQNEWNQQGTNSFGEQNSPQQSVTWSGQKSLESESDPLNKPLFDSLEMDSYSNVHSLIQGLQEEMMLLKEAVGDITLFAQQSDQTLEQQRQMLSQLRDELMWARMLPLGQVLNRFPRALRDLSTQHHKPAKLKLSGTGVLVDRAVLEKLYDPLLHLLRNAFDHGIESPQIRRKRGKSEQGQIEIRACHKGNQTIIQVKDDGEGLNIERIRNQVLLKGLLSAKQIAKAPPSRLLKMIFEPGFSTAAKVSELSGRGVGLDVVRSQIRALKGKISVTSSPGKGTTFTLRLPLTLTIAKLLIATVGPIVIALPSDSIEEIVVPKGDQMQKSGTKRFLLWRGQMVPTYTMSDLLEYNCPVRESTPSKALVYVPTPEDWALPMVVMRRDQQAFALEIDRVITEQELVIKSFGKALAAPSYTYGCTILGDGSLIPVIDGNALLEQFLAQSHEETKPRSLSDILKATTKKKSSVNRTQTPAQTAPVPTILIVDDSTGLRRTLAMSLQKAGYRVLQARDGHEALEQLRQSSKVQMIICDIEMPNMNGFEFLGQRRQDPQLSKIPIAMLTSRSSEKHQRLAMHLGANAYFTKPYIEQDFIGKIKNIIKESKSEV</sequence>
<feature type="domain" description="Histidine kinase" evidence="10">
    <location>
        <begin position="734"/>
        <end position="941"/>
    </location>
</feature>
<dbReference type="GO" id="GO:0000155">
    <property type="term" value="F:phosphorelay sensor kinase activity"/>
    <property type="evidence" value="ECO:0007669"/>
    <property type="project" value="InterPro"/>
</dbReference>
<dbReference type="Gene3D" id="2.30.30.40">
    <property type="entry name" value="SH3 Domains"/>
    <property type="match status" value="1"/>
</dbReference>
<dbReference type="PROSITE" id="PS50110">
    <property type="entry name" value="RESPONSE_REGULATORY"/>
    <property type="match status" value="1"/>
</dbReference>
<dbReference type="Gene3D" id="3.40.50.2300">
    <property type="match status" value="1"/>
</dbReference>
<evidence type="ECO:0000256" key="8">
    <source>
        <dbReference type="PROSITE-ProRule" id="PRU00169"/>
    </source>
</evidence>
<dbReference type="SUPFAM" id="SSF55874">
    <property type="entry name" value="ATPase domain of HSP90 chaperone/DNA topoisomerase II/histidine kinase"/>
    <property type="match status" value="1"/>
</dbReference>
<feature type="domain" description="Response regulatory" evidence="11">
    <location>
        <begin position="1130"/>
        <end position="1247"/>
    </location>
</feature>
<dbReference type="SUPFAM" id="SSF52172">
    <property type="entry name" value="CheY-like"/>
    <property type="match status" value="1"/>
</dbReference>
<dbReference type="Gene3D" id="3.30.565.10">
    <property type="entry name" value="Histidine kinase-like ATPase, C-terminal domain"/>
    <property type="match status" value="1"/>
</dbReference>